<feature type="chain" id="PRO_5025359058" evidence="1">
    <location>
        <begin position="20"/>
        <end position="74"/>
    </location>
</feature>
<dbReference type="EMBL" id="GIFC01001167">
    <property type="protein sequence ID" value="MXU83250.1"/>
    <property type="molecule type" value="Transcribed_RNA"/>
</dbReference>
<reference evidence="2" key="1">
    <citation type="submission" date="2019-12" db="EMBL/GenBank/DDBJ databases">
        <title>An insight into the sialome of adult female Ixodes ricinus ticks feeding for 6 days.</title>
        <authorList>
            <person name="Perner J."/>
            <person name="Ribeiro J.M.C."/>
        </authorList>
    </citation>
    <scope>NUCLEOTIDE SEQUENCE</scope>
    <source>
        <strain evidence="2">Semi-engorged</strain>
        <tissue evidence="2">Salivary glands</tissue>
    </source>
</reference>
<feature type="signal peptide" evidence="1">
    <location>
        <begin position="1"/>
        <end position="19"/>
    </location>
</feature>
<sequence>MCSMTIVACALTASTFAFARSPALEHNKTSCETAYLFVRVNIARNLRKIKTKRDLCIYCQLLSSELRHCFPNVN</sequence>
<evidence type="ECO:0000256" key="1">
    <source>
        <dbReference type="SAM" id="SignalP"/>
    </source>
</evidence>
<accession>A0A6B0U3G5</accession>
<evidence type="ECO:0000313" key="2">
    <source>
        <dbReference type="EMBL" id="MXU83250.1"/>
    </source>
</evidence>
<proteinExistence type="predicted"/>
<dbReference type="AlphaFoldDB" id="A0A6B0U3G5"/>
<organism evidence="2">
    <name type="scientific">Ixodes ricinus</name>
    <name type="common">Common tick</name>
    <name type="synonym">Acarus ricinus</name>
    <dbReference type="NCBI Taxonomy" id="34613"/>
    <lineage>
        <taxon>Eukaryota</taxon>
        <taxon>Metazoa</taxon>
        <taxon>Ecdysozoa</taxon>
        <taxon>Arthropoda</taxon>
        <taxon>Chelicerata</taxon>
        <taxon>Arachnida</taxon>
        <taxon>Acari</taxon>
        <taxon>Parasitiformes</taxon>
        <taxon>Ixodida</taxon>
        <taxon>Ixodoidea</taxon>
        <taxon>Ixodidae</taxon>
        <taxon>Ixodinae</taxon>
        <taxon>Ixodes</taxon>
    </lineage>
</organism>
<keyword evidence="1" id="KW-0732">Signal</keyword>
<protein>
    <submittedName>
        <fullName evidence="2">Putative secreted protein</fullName>
    </submittedName>
</protein>
<name>A0A6B0U3G5_IXORI</name>